<reference evidence="2" key="1">
    <citation type="submission" date="2020-11" db="EMBL/GenBank/DDBJ databases">
        <title>Nocardioides cynanchi sp. nov., isolated from soil of rhizosphere of Cynanchum wilfordii.</title>
        <authorList>
            <person name="Lee J.-S."/>
            <person name="Suh M.K."/>
            <person name="Kim J.-S."/>
        </authorList>
    </citation>
    <scope>NUCLEOTIDE SEQUENCE</scope>
    <source>
        <strain evidence="2">KCTC 19276</strain>
    </source>
</reference>
<protein>
    <submittedName>
        <fullName evidence="2">Uncharacterized protein</fullName>
    </submittedName>
</protein>
<comment type="caution">
    <text evidence="2">The sequence shown here is derived from an EMBL/GenBank/DDBJ whole genome shotgun (WGS) entry which is preliminary data.</text>
</comment>
<evidence type="ECO:0000313" key="3">
    <source>
        <dbReference type="Proteomes" id="UP000660668"/>
    </source>
</evidence>
<gene>
    <name evidence="2" type="ORF">ISU10_03305</name>
</gene>
<proteinExistence type="predicted"/>
<accession>A0A930VL07</accession>
<evidence type="ECO:0000256" key="1">
    <source>
        <dbReference type="SAM" id="MobiDB-lite"/>
    </source>
</evidence>
<dbReference type="EMBL" id="JADKPO010000003">
    <property type="protein sequence ID" value="MBF4766793.1"/>
    <property type="molecule type" value="Genomic_DNA"/>
</dbReference>
<dbReference type="Proteomes" id="UP000660668">
    <property type="component" value="Unassembled WGS sequence"/>
</dbReference>
<keyword evidence="3" id="KW-1185">Reference proteome</keyword>
<feature type="region of interest" description="Disordered" evidence="1">
    <location>
        <begin position="71"/>
        <end position="91"/>
    </location>
</feature>
<evidence type="ECO:0000313" key="2">
    <source>
        <dbReference type="EMBL" id="MBF4766793.1"/>
    </source>
</evidence>
<organism evidence="2 3">
    <name type="scientific">Nocardioides agariphilus</name>
    <dbReference type="NCBI Taxonomy" id="433664"/>
    <lineage>
        <taxon>Bacteria</taxon>
        <taxon>Bacillati</taxon>
        <taxon>Actinomycetota</taxon>
        <taxon>Actinomycetes</taxon>
        <taxon>Propionibacteriales</taxon>
        <taxon>Nocardioidaceae</taxon>
        <taxon>Nocardioides</taxon>
    </lineage>
</organism>
<sequence length="144" mass="14915">MAGLGPDELRAAVRAVLREVLPDGLVASSPTGPTDVVIATEADLTAFVRRVAAMCEDGEVRAALQDGRHGFRLASSSPGSETVAAQPPQPAAGAIRVERGAVTERTVQKAAAEGARLVLGRRAVLTPLAKDKARTLGVRIEKEG</sequence>
<name>A0A930VL07_9ACTN</name>
<dbReference type="AlphaFoldDB" id="A0A930VL07"/>